<proteinExistence type="predicted"/>
<sequence length="348" mass="39590">MAIFHLLYICLVLFGPGCCVNSTISREKRVIGGSKSSIAEHPYIVSLQINNTHKCGGTMLSARVVLTTAHCTEKFGKSDDIRVEAGHSKLAFGEDRPRVIDFHRHENYTLKKNDGKHDIALLKLDSDIFINNVTIRTVTLFDKNDDVNEGEPAIVMGWGLVFYEFINDTKEIPKGFETRIQKFTFELQDDKGREKFIQGLLSTARTDELMSSTVRIISKESCSKLTNMTILNEQFCASEEGKNICTGDSGGPLMIKGRQAGIISWSQERMCPRTFWPEVYMNIATYRSWIDRTKEKLMMAGEDGFMNDSEFTRKLVRIKKVKVRMHCSELTREDTRGRLLGRSLYQEG</sequence>
<comment type="caution">
    <text evidence="1">The sequence shown here is derived from an EMBL/GenBank/DDBJ whole genome shotgun (WGS) entry which is preliminary data.</text>
</comment>
<dbReference type="EMBL" id="CM056744">
    <property type="protein sequence ID" value="KAJ8664472.1"/>
    <property type="molecule type" value="Genomic_DNA"/>
</dbReference>
<reference evidence="1" key="1">
    <citation type="submission" date="2023-04" db="EMBL/GenBank/DDBJ databases">
        <title>A chromosome-level genome assembly of the parasitoid wasp Eretmocerus hayati.</title>
        <authorList>
            <person name="Zhong Y."/>
            <person name="Liu S."/>
            <person name="Liu Y."/>
        </authorList>
    </citation>
    <scope>NUCLEOTIDE SEQUENCE</scope>
    <source>
        <strain evidence="1">ZJU_SS_LIU_2023</strain>
    </source>
</reference>
<name>A0ACC2N097_9HYME</name>
<gene>
    <name evidence="1" type="ORF">QAD02_006134</name>
</gene>
<protein>
    <submittedName>
        <fullName evidence="1">Uncharacterized protein</fullName>
    </submittedName>
</protein>
<keyword evidence="2" id="KW-1185">Reference proteome</keyword>
<dbReference type="Proteomes" id="UP001239111">
    <property type="component" value="Chromosome 4"/>
</dbReference>
<evidence type="ECO:0000313" key="1">
    <source>
        <dbReference type="EMBL" id="KAJ8664472.1"/>
    </source>
</evidence>
<accession>A0ACC2N097</accession>
<organism evidence="1 2">
    <name type="scientific">Eretmocerus hayati</name>
    <dbReference type="NCBI Taxonomy" id="131215"/>
    <lineage>
        <taxon>Eukaryota</taxon>
        <taxon>Metazoa</taxon>
        <taxon>Ecdysozoa</taxon>
        <taxon>Arthropoda</taxon>
        <taxon>Hexapoda</taxon>
        <taxon>Insecta</taxon>
        <taxon>Pterygota</taxon>
        <taxon>Neoptera</taxon>
        <taxon>Endopterygota</taxon>
        <taxon>Hymenoptera</taxon>
        <taxon>Apocrita</taxon>
        <taxon>Proctotrupomorpha</taxon>
        <taxon>Chalcidoidea</taxon>
        <taxon>Aphelinidae</taxon>
        <taxon>Aphelininae</taxon>
        <taxon>Eretmocerus</taxon>
    </lineage>
</organism>
<evidence type="ECO:0000313" key="2">
    <source>
        <dbReference type="Proteomes" id="UP001239111"/>
    </source>
</evidence>